<proteinExistence type="predicted"/>
<dbReference type="EMBL" id="PZKL01000045">
    <property type="protein sequence ID" value="PTH78879.1"/>
    <property type="molecule type" value="Genomic_DNA"/>
</dbReference>
<evidence type="ECO:0000313" key="2">
    <source>
        <dbReference type="Proteomes" id="UP000241986"/>
    </source>
</evidence>
<dbReference type="AlphaFoldDB" id="A0A2T4MWD0"/>
<dbReference type="Proteomes" id="UP000241986">
    <property type="component" value="Unassembled WGS sequence"/>
</dbReference>
<comment type="caution">
    <text evidence="1">The sequence shown here is derived from an EMBL/GenBank/DDBJ whole genome shotgun (WGS) entry which is preliminary data.</text>
</comment>
<gene>
    <name evidence="1" type="ORF">DAA48_20775</name>
</gene>
<name>A0A2T4MWD0_AERVE</name>
<dbReference type="RefSeq" id="WP_107684504.1">
    <property type="nucleotide sequence ID" value="NZ_PZKL01000045.1"/>
</dbReference>
<sequence length="129" mass="14311">MILFHGTSSVFVDNILANGLCQPYLTSDEEIAEYYAECAVDEHGGEAVLLKVVVDESKDVLKPDYPAYAEPLTFYRDEYASSDREWHEMLDAGEIPHPSSDEDWAVSLEIVRSVLVASAIPGDRVSLSE</sequence>
<evidence type="ECO:0000313" key="1">
    <source>
        <dbReference type="EMBL" id="PTH78879.1"/>
    </source>
</evidence>
<accession>A0A2T4MWD0</accession>
<reference evidence="1 2" key="1">
    <citation type="submission" date="2018-03" db="EMBL/GenBank/DDBJ databases">
        <title>Aeromonas veronii whole genome sequencing and analysis.</title>
        <authorList>
            <person name="Xie H."/>
            <person name="Liu T."/>
            <person name="Wang K."/>
        </authorList>
    </citation>
    <scope>NUCLEOTIDE SEQUENCE [LARGE SCALE GENOMIC DNA]</scope>
    <source>
        <strain evidence="1 2">XH.VA.1</strain>
    </source>
</reference>
<organism evidence="1 2">
    <name type="scientific">Aeromonas veronii</name>
    <dbReference type="NCBI Taxonomy" id="654"/>
    <lineage>
        <taxon>Bacteria</taxon>
        <taxon>Pseudomonadati</taxon>
        <taxon>Pseudomonadota</taxon>
        <taxon>Gammaproteobacteria</taxon>
        <taxon>Aeromonadales</taxon>
        <taxon>Aeromonadaceae</taxon>
        <taxon>Aeromonas</taxon>
    </lineage>
</organism>
<protein>
    <submittedName>
        <fullName evidence="1">Uncharacterized protein</fullName>
    </submittedName>
</protein>